<keyword evidence="5" id="KW-0216">Detoxification</keyword>
<dbReference type="Pfam" id="PF00042">
    <property type="entry name" value="Globin"/>
    <property type="match status" value="1"/>
</dbReference>
<dbReference type="FunFam" id="1.10.490.10:FF:000003">
    <property type="entry name" value="Flavohemoprotein"/>
    <property type="match status" value="1"/>
</dbReference>
<dbReference type="EMBL" id="CCBQ010000001">
    <property type="protein sequence ID" value="CDO91683.1"/>
    <property type="molecule type" value="Genomic_DNA"/>
</dbReference>
<feature type="domain" description="Globin" evidence="15">
    <location>
        <begin position="1"/>
        <end position="138"/>
    </location>
</feature>
<dbReference type="Gene3D" id="3.40.50.80">
    <property type="entry name" value="Nucleotide-binding domain of ferredoxin-NADP reductase (FNR) module"/>
    <property type="match status" value="1"/>
</dbReference>
<dbReference type="PROSITE" id="PS01033">
    <property type="entry name" value="GLOBIN"/>
    <property type="match status" value="1"/>
</dbReference>
<dbReference type="InterPro" id="IPR017927">
    <property type="entry name" value="FAD-bd_FR_type"/>
</dbReference>
<evidence type="ECO:0000256" key="6">
    <source>
        <dbReference type="ARBA" id="ARBA00022617"/>
    </source>
</evidence>
<comment type="catalytic activity">
    <reaction evidence="14">
        <text>2 nitric oxide + NADPH + 2 O2 = 2 nitrate + NADP(+) + H(+)</text>
        <dbReference type="Rhea" id="RHEA:19465"/>
        <dbReference type="ChEBI" id="CHEBI:15378"/>
        <dbReference type="ChEBI" id="CHEBI:15379"/>
        <dbReference type="ChEBI" id="CHEBI:16480"/>
        <dbReference type="ChEBI" id="CHEBI:17632"/>
        <dbReference type="ChEBI" id="CHEBI:57783"/>
        <dbReference type="ChEBI" id="CHEBI:58349"/>
        <dbReference type="EC" id="1.14.12.17"/>
    </reaction>
</comment>
<evidence type="ECO:0000256" key="9">
    <source>
        <dbReference type="ARBA" id="ARBA00022827"/>
    </source>
</evidence>
<organism evidence="17 18">
    <name type="scientific">Kluyveromyces dobzhanskii CBS 2104</name>
    <dbReference type="NCBI Taxonomy" id="1427455"/>
    <lineage>
        <taxon>Eukaryota</taxon>
        <taxon>Fungi</taxon>
        <taxon>Dikarya</taxon>
        <taxon>Ascomycota</taxon>
        <taxon>Saccharomycotina</taxon>
        <taxon>Saccharomycetes</taxon>
        <taxon>Saccharomycetales</taxon>
        <taxon>Saccharomycetaceae</taxon>
        <taxon>Kluyveromyces</taxon>
    </lineage>
</organism>
<dbReference type="CDD" id="cd14777">
    <property type="entry name" value="Yhb1-globin-like"/>
    <property type="match status" value="1"/>
</dbReference>
<keyword evidence="12" id="KW-0520">NAD</keyword>
<evidence type="ECO:0000313" key="18">
    <source>
        <dbReference type="Proteomes" id="UP000031516"/>
    </source>
</evidence>
<comment type="similarity">
    <text evidence="3">In the C-terminal section; belongs to the flavoprotein pyridine nucleotide cytochrome reductase family.</text>
</comment>
<evidence type="ECO:0000256" key="11">
    <source>
        <dbReference type="ARBA" id="ARBA00023004"/>
    </source>
</evidence>
<dbReference type="GO" id="GO:0020037">
    <property type="term" value="F:heme binding"/>
    <property type="evidence" value="ECO:0007669"/>
    <property type="project" value="InterPro"/>
</dbReference>
<dbReference type="Gene3D" id="1.10.490.10">
    <property type="entry name" value="Globins"/>
    <property type="match status" value="1"/>
</dbReference>
<dbReference type="PROSITE" id="PS51384">
    <property type="entry name" value="FAD_FR"/>
    <property type="match status" value="1"/>
</dbReference>
<evidence type="ECO:0000256" key="3">
    <source>
        <dbReference type="ARBA" id="ARBA00006401"/>
    </source>
</evidence>
<comment type="cofactor">
    <cofactor evidence="2">
        <name>FAD</name>
        <dbReference type="ChEBI" id="CHEBI:57692"/>
    </cofactor>
</comment>
<evidence type="ECO:0000259" key="16">
    <source>
        <dbReference type="PROSITE" id="PS51384"/>
    </source>
</evidence>
<dbReference type="Gene3D" id="2.40.30.10">
    <property type="entry name" value="Translation factors"/>
    <property type="match status" value="1"/>
</dbReference>
<evidence type="ECO:0000256" key="1">
    <source>
        <dbReference type="ARBA" id="ARBA00001970"/>
    </source>
</evidence>
<feature type="domain" description="FAD-binding FR-type" evidence="16">
    <location>
        <begin position="147"/>
        <end position="262"/>
    </location>
</feature>
<comment type="catalytic activity">
    <reaction evidence="13">
        <text>2 nitric oxide + NADH + 2 O2 = 2 nitrate + NAD(+) + H(+)</text>
        <dbReference type="Rhea" id="RHEA:19469"/>
        <dbReference type="ChEBI" id="CHEBI:15378"/>
        <dbReference type="ChEBI" id="CHEBI:15379"/>
        <dbReference type="ChEBI" id="CHEBI:16480"/>
        <dbReference type="ChEBI" id="CHEBI:17632"/>
        <dbReference type="ChEBI" id="CHEBI:57540"/>
        <dbReference type="ChEBI" id="CHEBI:57945"/>
        <dbReference type="EC" id="1.14.12.17"/>
    </reaction>
</comment>
<dbReference type="Pfam" id="PF00970">
    <property type="entry name" value="FAD_binding_6"/>
    <property type="match status" value="1"/>
</dbReference>
<evidence type="ECO:0000256" key="10">
    <source>
        <dbReference type="ARBA" id="ARBA00022857"/>
    </source>
</evidence>
<dbReference type="PANTHER" id="PTHR43396:SF3">
    <property type="entry name" value="FLAVOHEMOPROTEIN"/>
    <property type="match status" value="1"/>
</dbReference>
<keyword evidence="11" id="KW-0408">Iron</keyword>
<evidence type="ECO:0000256" key="7">
    <source>
        <dbReference type="ARBA" id="ARBA00022630"/>
    </source>
</evidence>
<dbReference type="CDD" id="cd06184">
    <property type="entry name" value="flavohem_like_fad_nad_binding"/>
    <property type="match status" value="1"/>
</dbReference>
<dbReference type="Proteomes" id="UP000031516">
    <property type="component" value="Unassembled WGS sequence"/>
</dbReference>
<keyword evidence="6" id="KW-0349">Heme</keyword>
<gene>
    <name evidence="17" type="ORF">KLDO_g17</name>
</gene>
<dbReference type="InterPro" id="IPR017938">
    <property type="entry name" value="Riboflavin_synthase-like_b-brl"/>
</dbReference>
<dbReference type="SUPFAM" id="SSF63380">
    <property type="entry name" value="Riboflavin synthase domain-like"/>
    <property type="match status" value="1"/>
</dbReference>
<accession>A0A0A8KYX2</accession>
<evidence type="ECO:0000256" key="4">
    <source>
        <dbReference type="ARBA" id="ARBA00012229"/>
    </source>
</evidence>
<keyword evidence="10" id="KW-0521">NADP</keyword>
<dbReference type="InterPro" id="IPR001433">
    <property type="entry name" value="OxRdtase_FAD/NAD-bd"/>
</dbReference>
<evidence type="ECO:0000256" key="8">
    <source>
        <dbReference type="ARBA" id="ARBA00022723"/>
    </source>
</evidence>
<sequence length="395" mass="43876">MLSVNTKNIIKTTIPVLEQHGVAITKTFYSNMLSENPDFLNTFNQVNQKKGRQPTALAMTVLAAAKNVDNLSVLLPTVKQIGHKHRALQIKPEQYDIVGHYLLLAIKEVLGTAATPEIINAWTETYKVIADIFISVENELYKEAAWPGWQPFVVSEKINVADQIVEFVVKPTSECGVDLSKLNIVPGQYLTVKTHPTTHDNKHDALRHYSICSASTENGLKFAVKYEHGVEQDGLVSEYLHKCIKTGDTIGISAPAGDFELSKELISQDKIPLVLISAGVGTTPLVAMLECQLQQNPKRPILWIQSSKNEQSQAFKTHVENLLSKFEGSVDSKFIHTDSMPRIDGDLLEKTIPSNSDVYICGSVEFMSILIVTLKNLGHQNQMVHYEPFGPKMSL</sequence>
<evidence type="ECO:0000256" key="2">
    <source>
        <dbReference type="ARBA" id="ARBA00001974"/>
    </source>
</evidence>
<dbReference type="PANTHER" id="PTHR43396">
    <property type="entry name" value="FLAVOHEMOPROTEIN"/>
    <property type="match status" value="1"/>
</dbReference>
<evidence type="ECO:0000256" key="13">
    <source>
        <dbReference type="ARBA" id="ARBA00048649"/>
    </source>
</evidence>
<dbReference type="OrthoDB" id="436496at2759"/>
<dbReference type="InterPro" id="IPR000971">
    <property type="entry name" value="Globin"/>
</dbReference>
<dbReference type="GO" id="GO:0008941">
    <property type="term" value="F:nitric oxide dioxygenase NAD(P)H activity"/>
    <property type="evidence" value="ECO:0007669"/>
    <property type="project" value="UniProtKB-EC"/>
</dbReference>
<keyword evidence="8" id="KW-0479">Metal-binding</keyword>
<keyword evidence="7" id="KW-0285">Flavoprotein</keyword>
<dbReference type="GO" id="GO:0019825">
    <property type="term" value="F:oxygen binding"/>
    <property type="evidence" value="ECO:0007669"/>
    <property type="project" value="InterPro"/>
</dbReference>
<proteinExistence type="inferred from homology"/>
<reference evidence="17 18" key="1">
    <citation type="submission" date="2014-03" db="EMBL/GenBank/DDBJ databases">
        <title>The genome of Kluyveromyces dobzhanskii.</title>
        <authorList>
            <person name="Nystedt B."/>
            <person name="Astrom S."/>
        </authorList>
    </citation>
    <scope>NUCLEOTIDE SEQUENCE [LARGE SCALE GENOMIC DNA]</scope>
    <source>
        <strain evidence="17 18">CBS 2104</strain>
    </source>
</reference>
<evidence type="ECO:0000256" key="14">
    <source>
        <dbReference type="ARBA" id="ARBA00049433"/>
    </source>
</evidence>
<dbReference type="EC" id="1.14.12.17" evidence="4"/>
<dbReference type="GO" id="GO:0071949">
    <property type="term" value="F:FAD binding"/>
    <property type="evidence" value="ECO:0007669"/>
    <property type="project" value="TreeGrafter"/>
</dbReference>
<comment type="cofactor">
    <cofactor evidence="1">
        <name>heme b</name>
        <dbReference type="ChEBI" id="CHEBI:60344"/>
    </cofactor>
</comment>
<dbReference type="SUPFAM" id="SSF46458">
    <property type="entry name" value="Globin-like"/>
    <property type="match status" value="1"/>
</dbReference>
<dbReference type="Pfam" id="PF00175">
    <property type="entry name" value="NAD_binding_1"/>
    <property type="match status" value="1"/>
</dbReference>
<dbReference type="InterPro" id="IPR008333">
    <property type="entry name" value="Cbr1-like_FAD-bd_dom"/>
</dbReference>
<keyword evidence="18" id="KW-1185">Reference proteome</keyword>
<keyword evidence="9" id="KW-0274">FAD</keyword>
<comment type="caution">
    <text evidence="17">The sequence shown here is derived from an EMBL/GenBank/DDBJ whole genome shotgun (WGS) entry which is preliminary data.</text>
</comment>
<protein>
    <recommendedName>
        <fullName evidence="4">nitric oxide dioxygenase</fullName>
        <ecNumber evidence="4">1.14.12.17</ecNumber>
    </recommendedName>
</protein>
<evidence type="ECO:0000313" key="17">
    <source>
        <dbReference type="EMBL" id="CDO91683.1"/>
    </source>
</evidence>
<dbReference type="InterPro" id="IPR039261">
    <property type="entry name" value="FNR_nucleotide-bd"/>
</dbReference>
<dbReference type="GO" id="GO:0046872">
    <property type="term" value="F:metal ion binding"/>
    <property type="evidence" value="ECO:0007669"/>
    <property type="project" value="UniProtKB-KW"/>
</dbReference>
<dbReference type="InterPro" id="IPR012292">
    <property type="entry name" value="Globin/Proto"/>
</dbReference>
<dbReference type="GO" id="GO:0046210">
    <property type="term" value="P:nitric oxide catabolic process"/>
    <property type="evidence" value="ECO:0007669"/>
    <property type="project" value="TreeGrafter"/>
</dbReference>
<dbReference type="GO" id="GO:0071500">
    <property type="term" value="P:cellular response to nitrosative stress"/>
    <property type="evidence" value="ECO:0007669"/>
    <property type="project" value="TreeGrafter"/>
</dbReference>
<evidence type="ECO:0000256" key="12">
    <source>
        <dbReference type="ARBA" id="ARBA00023027"/>
    </source>
</evidence>
<name>A0A0A8KYX2_9SACH</name>
<evidence type="ECO:0000256" key="5">
    <source>
        <dbReference type="ARBA" id="ARBA00022575"/>
    </source>
</evidence>
<dbReference type="GO" id="GO:0009636">
    <property type="term" value="P:response to toxic substance"/>
    <property type="evidence" value="ECO:0007669"/>
    <property type="project" value="UniProtKB-KW"/>
</dbReference>
<dbReference type="AlphaFoldDB" id="A0A0A8KYX2"/>
<dbReference type="SUPFAM" id="SSF52343">
    <property type="entry name" value="Ferredoxin reductase-like, C-terminal NADP-linked domain"/>
    <property type="match status" value="1"/>
</dbReference>
<dbReference type="InterPro" id="IPR009050">
    <property type="entry name" value="Globin-like_sf"/>
</dbReference>
<evidence type="ECO:0000259" key="15">
    <source>
        <dbReference type="PROSITE" id="PS01033"/>
    </source>
</evidence>